<dbReference type="HOGENOM" id="CLU_2606419_0_0_1"/>
<sequence length="79" mass="8833">MKKRAGKEGTNAPSPTHRHSRLTSPSYSQATPPKPFVDRRTRLSLNNIRLFPQPPLLRTQAPLSHGAPKHRFPLVSLST</sequence>
<evidence type="ECO:0000313" key="2">
    <source>
        <dbReference type="EMBL" id="KIK01987.1"/>
    </source>
</evidence>
<evidence type="ECO:0000256" key="1">
    <source>
        <dbReference type="SAM" id="MobiDB-lite"/>
    </source>
</evidence>
<protein>
    <submittedName>
        <fullName evidence="2">Uncharacterized protein</fullName>
    </submittedName>
</protein>
<feature type="region of interest" description="Disordered" evidence="1">
    <location>
        <begin position="1"/>
        <end position="39"/>
    </location>
</feature>
<dbReference type="Proteomes" id="UP000054477">
    <property type="component" value="Unassembled WGS sequence"/>
</dbReference>
<feature type="region of interest" description="Disordered" evidence="1">
    <location>
        <begin position="58"/>
        <end position="79"/>
    </location>
</feature>
<accession>A0A0C9XWM1</accession>
<reference evidence="3" key="2">
    <citation type="submission" date="2015-01" db="EMBL/GenBank/DDBJ databases">
        <title>Evolutionary Origins and Diversification of the Mycorrhizal Mutualists.</title>
        <authorList>
            <consortium name="DOE Joint Genome Institute"/>
            <consortium name="Mycorrhizal Genomics Consortium"/>
            <person name="Kohler A."/>
            <person name="Kuo A."/>
            <person name="Nagy L.G."/>
            <person name="Floudas D."/>
            <person name="Copeland A."/>
            <person name="Barry K.W."/>
            <person name="Cichocki N."/>
            <person name="Veneault-Fourrey C."/>
            <person name="LaButti K."/>
            <person name="Lindquist E.A."/>
            <person name="Lipzen A."/>
            <person name="Lundell T."/>
            <person name="Morin E."/>
            <person name="Murat C."/>
            <person name="Riley R."/>
            <person name="Ohm R."/>
            <person name="Sun H."/>
            <person name="Tunlid A."/>
            <person name="Henrissat B."/>
            <person name="Grigoriev I.V."/>
            <person name="Hibbett D.S."/>
            <person name="Martin F."/>
        </authorList>
    </citation>
    <scope>NUCLEOTIDE SEQUENCE [LARGE SCALE GENOMIC DNA]</scope>
    <source>
        <strain evidence="3">LaAM-08-1</strain>
    </source>
</reference>
<reference evidence="2 3" key="1">
    <citation type="submission" date="2014-04" db="EMBL/GenBank/DDBJ databases">
        <authorList>
            <consortium name="DOE Joint Genome Institute"/>
            <person name="Kuo A."/>
            <person name="Kohler A."/>
            <person name="Nagy L.G."/>
            <person name="Floudas D."/>
            <person name="Copeland A."/>
            <person name="Barry K.W."/>
            <person name="Cichocki N."/>
            <person name="Veneault-Fourrey C."/>
            <person name="LaButti K."/>
            <person name="Lindquist E.A."/>
            <person name="Lipzen A."/>
            <person name="Lundell T."/>
            <person name="Morin E."/>
            <person name="Murat C."/>
            <person name="Sun H."/>
            <person name="Tunlid A."/>
            <person name="Henrissat B."/>
            <person name="Grigoriev I.V."/>
            <person name="Hibbett D.S."/>
            <person name="Martin F."/>
            <person name="Nordberg H.P."/>
            <person name="Cantor M.N."/>
            <person name="Hua S.X."/>
        </authorList>
    </citation>
    <scope>NUCLEOTIDE SEQUENCE [LARGE SCALE GENOMIC DNA]</scope>
    <source>
        <strain evidence="2 3">LaAM-08-1</strain>
    </source>
</reference>
<dbReference type="EMBL" id="KN838599">
    <property type="protein sequence ID" value="KIK01987.1"/>
    <property type="molecule type" value="Genomic_DNA"/>
</dbReference>
<feature type="compositionally biased region" description="Polar residues" evidence="1">
    <location>
        <begin position="22"/>
        <end position="31"/>
    </location>
</feature>
<evidence type="ECO:0000313" key="3">
    <source>
        <dbReference type="Proteomes" id="UP000054477"/>
    </source>
</evidence>
<gene>
    <name evidence="2" type="ORF">K443DRAFT_677982</name>
</gene>
<proteinExistence type="predicted"/>
<keyword evidence="3" id="KW-1185">Reference proteome</keyword>
<dbReference type="AlphaFoldDB" id="A0A0C9XWM1"/>
<name>A0A0C9XWM1_9AGAR</name>
<organism evidence="2 3">
    <name type="scientific">Laccaria amethystina LaAM-08-1</name>
    <dbReference type="NCBI Taxonomy" id="1095629"/>
    <lineage>
        <taxon>Eukaryota</taxon>
        <taxon>Fungi</taxon>
        <taxon>Dikarya</taxon>
        <taxon>Basidiomycota</taxon>
        <taxon>Agaricomycotina</taxon>
        <taxon>Agaricomycetes</taxon>
        <taxon>Agaricomycetidae</taxon>
        <taxon>Agaricales</taxon>
        <taxon>Agaricineae</taxon>
        <taxon>Hydnangiaceae</taxon>
        <taxon>Laccaria</taxon>
    </lineage>
</organism>